<feature type="transmembrane region" description="Helical" evidence="1">
    <location>
        <begin position="96"/>
        <end position="117"/>
    </location>
</feature>
<reference key="1">
    <citation type="submission" date="2008-12" db="EMBL/GenBank/DDBJ databases">
        <title>Complete genome sequence of Rhodobacter capsulatus SB1003.</title>
        <authorList>
            <person name="Strnad H."/>
            <person name="Lapidus A."/>
            <person name="Vlcek C."/>
            <person name="Ulbrich P."/>
            <person name="Paces J."/>
            <person name="Maltsev N."/>
            <person name="Kumar V."/>
            <person name="Kogan Y."/>
            <person name="Milgram A."/>
            <person name="Rebrekov D."/>
            <person name="Mazur M."/>
            <person name="Cox R."/>
            <person name="Kyrpides N."/>
            <person name="Kolar M."/>
            <person name="Sachova J."/>
            <person name="Ridl J."/>
            <person name="Ivanova N."/>
            <person name="Kapatral V."/>
            <person name="Los T."/>
            <person name="Lykidis A."/>
            <person name="Mikhailova N."/>
            <person name="Reznik G."/>
            <person name="Vasieva O."/>
            <person name="Fonstein M."/>
            <person name="Paces V."/>
            <person name="Haselkorn R."/>
        </authorList>
    </citation>
    <scope>NUCLEOTIDE SEQUENCE</scope>
    <source>
        <strain>SB1003</strain>
    </source>
</reference>
<dbReference type="Proteomes" id="UP000002361">
    <property type="component" value="Chromosome"/>
</dbReference>
<gene>
    <name evidence="2" type="ordered locus">RCAP_rcc03152</name>
</gene>
<feature type="transmembrane region" description="Helical" evidence="1">
    <location>
        <begin position="59"/>
        <end position="76"/>
    </location>
</feature>
<dbReference type="STRING" id="272942.RCAP_rcc03152"/>
<evidence type="ECO:0000313" key="2">
    <source>
        <dbReference type="EMBL" id="ADE86876.1"/>
    </source>
</evidence>
<organism evidence="2 3">
    <name type="scientific">Rhodobacter capsulatus (strain ATCC BAA-309 / NBRC 16581 / SB1003)</name>
    <dbReference type="NCBI Taxonomy" id="272942"/>
    <lineage>
        <taxon>Bacteria</taxon>
        <taxon>Pseudomonadati</taxon>
        <taxon>Pseudomonadota</taxon>
        <taxon>Alphaproteobacteria</taxon>
        <taxon>Rhodobacterales</taxon>
        <taxon>Rhodobacter group</taxon>
        <taxon>Rhodobacter</taxon>
    </lineage>
</organism>
<evidence type="ECO:0000313" key="3">
    <source>
        <dbReference type="Proteomes" id="UP000002361"/>
    </source>
</evidence>
<protein>
    <submittedName>
        <fullName evidence="2">Membrane protein, putative</fullName>
    </submittedName>
</protein>
<reference evidence="2 3" key="2">
    <citation type="journal article" date="2010" name="J. Bacteriol.">
        <title>Complete genome sequence of the photosynthetic purple nonsulfur bacterium Rhodobacter capsulatus SB 1003.</title>
        <authorList>
            <person name="Strnad H."/>
            <person name="Lapidus A."/>
            <person name="Paces J."/>
            <person name="Ulbrich P."/>
            <person name="Vlcek C."/>
            <person name="Paces V."/>
            <person name="Haselkorn R."/>
        </authorList>
    </citation>
    <scope>NUCLEOTIDE SEQUENCE [LARGE SCALE GENOMIC DNA]</scope>
    <source>
        <strain evidence="3">ATCC BAA-309 / NBRC 16581 / SB1003</strain>
    </source>
</reference>
<proteinExistence type="predicted"/>
<sequence length="249" mass="28303">MWLYQEFFGGKMSDTKSNSMQRTKNLAEWLADEASVTHYVYFKLYSNFQSENKGAARKVFSWVAGAFGASGIVAWLQHASSLKIYLPSLFFFFQHYGYVIQVLLIFLICASIAEFIASMTPDNSFKFGSRVLSDQEWSARLLESHALRVEKRRAVFDAARFLFVVATFLSSGVLWCDFFELMAPGAAADLPDDWRNYVYYLTIAFSIFYYFASTGTLSFSKSKGAAFGCRVRRIFVFLTANNKVVCGDN</sequence>
<keyword evidence="1" id="KW-1133">Transmembrane helix</keyword>
<accession>D5AR71</accession>
<keyword evidence="1" id="KW-0812">Transmembrane</keyword>
<name>D5AR71_RHOCB</name>
<dbReference type="HOGENOM" id="CLU_1115086_0_0_5"/>
<keyword evidence="3" id="KW-1185">Reference proteome</keyword>
<dbReference type="EMBL" id="CP001312">
    <property type="protein sequence ID" value="ADE86876.1"/>
    <property type="molecule type" value="Genomic_DNA"/>
</dbReference>
<feature type="transmembrane region" description="Helical" evidence="1">
    <location>
        <begin position="161"/>
        <end position="182"/>
    </location>
</feature>
<keyword evidence="1" id="KW-0472">Membrane</keyword>
<dbReference type="AlphaFoldDB" id="D5AR71"/>
<evidence type="ECO:0000256" key="1">
    <source>
        <dbReference type="SAM" id="Phobius"/>
    </source>
</evidence>
<dbReference type="KEGG" id="rcp:RCAP_rcc03152"/>
<feature type="transmembrane region" description="Helical" evidence="1">
    <location>
        <begin position="194"/>
        <end position="212"/>
    </location>
</feature>